<keyword evidence="2" id="KW-1185">Reference proteome</keyword>
<dbReference type="Proteomes" id="UP001305414">
    <property type="component" value="Unassembled WGS sequence"/>
</dbReference>
<dbReference type="AlphaFoldDB" id="A0AAN7UV64"/>
<proteinExistence type="predicted"/>
<comment type="caution">
    <text evidence="1">The sequence shown here is derived from an EMBL/GenBank/DDBJ whole genome shotgun (WGS) entry which is preliminary data.</text>
</comment>
<evidence type="ECO:0000313" key="1">
    <source>
        <dbReference type="EMBL" id="KAK5635878.1"/>
    </source>
</evidence>
<protein>
    <submittedName>
        <fullName evidence="1">Uncharacterized protein</fullName>
    </submittedName>
</protein>
<organism evidence="1 2">
    <name type="scientific">Xylaria bambusicola</name>
    <dbReference type="NCBI Taxonomy" id="326684"/>
    <lineage>
        <taxon>Eukaryota</taxon>
        <taxon>Fungi</taxon>
        <taxon>Dikarya</taxon>
        <taxon>Ascomycota</taxon>
        <taxon>Pezizomycotina</taxon>
        <taxon>Sordariomycetes</taxon>
        <taxon>Xylariomycetidae</taxon>
        <taxon>Xylariales</taxon>
        <taxon>Xylariaceae</taxon>
        <taxon>Xylaria</taxon>
    </lineage>
</organism>
<accession>A0AAN7UV64</accession>
<sequence>MFGVCSTSQSQFCARNDDPEAVSQPRLVQPSLGTLAILLLPPATSVKRPKVISLRMLRASMSRNVSPAPSAMPLISSRCRGAMRSRGSTYFAASCNTSGHAKEHDLWNSPV</sequence>
<evidence type="ECO:0000313" key="2">
    <source>
        <dbReference type="Proteomes" id="UP001305414"/>
    </source>
</evidence>
<gene>
    <name evidence="1" type="ORF">RRF57_011590</name>
</gene>
<dbReference type="EMBL" id="JAWHQM010000059">
    <property type="protein sequence ID" value="KAK5635878.1"/>
    <property type="molecule type" value="Genomic_DNA"/>
</dbReference>
<name>A0AAN7UV64_9PEZI</name>
<reference evidence="1 2" key="1">
    <citation type="submission" date="2023-10" db="EMBL/GenBank/DDBJ databases">
        <title>Draft genome sequence of Xylaria bambusicola isolate GMP-LS, the root and basal stem rot pathogen of sugarcane in Indonesia.</title>
        <authorList>
            <person name="Selvaraj P."/>
            <person name="Muralishankar V."/>
            <person name="Muruganantham S."/>
            <person name="Sp S."/>
            <person name="Haryani S."/>
            <person name="Lau K.J.X."/>
            <person name="Naqvi N.I."/>
        </authorList>
    </citation>
    <scope>NUCLEOTIDE SEQUENCE [LARGE SCALE GENOMIC DNA]</scope>
    <source>
        <strain evidence="1">GMP-LS</strain>
    </source>
</reference>